<reference evidence="1" key="1">
    <citation type="journal article" date="2021" name="bioRxiv">
        <title>Whole Genome Assembly and Annotation of Northern Wild Rice, Zizania palustris L., Supports a Whole Genome Duplication in the Zizania Genus.</title>
        <authorList>
            <person name="Haas M."/>
            <person name="Kono T."/>
            <person name="Macchietto M."/>
            <person name="Millas R."/>
            <person name="McGilp L."/>
            <person name="Shao M."/>
            <person name="Duquette J."/>
            <person name="Hirsch C.N."/>
            <person name="Kimball J."/>
        </authorList>
    </citation>
    <scope>NUCLEOTIDE SEQUENCE</scope>
    <source>
        <tissue evidence="1">Fresh leaf tissue</tissue>
    </source>
</reference>
<name>A0A8J5SB23_ZIZPA</name>
<evidence type="ECO:0000313" key="2">
    <source>
        <dbReference type="Proteomes" id="UP000729402"/>
    </source>
</evidence>
<reference evidence="1" key="2">
    <citation type="submission" date="2021-02" db="EMBL/GenBank/DDBJ databases">
        <authorList>
            <person name="Kimball J.A."/>
            <person name="Haas M.W."/>
            <person name="Macchietto M."/>
            <person name="Kono T."/>
            <person name="Duquette J."/>
            <person name="Shao M."/>
        </authorList>
    </citation>
    <scope>NUCLEOTIDE SEQUENCE</scope>
    <source>
        <tissue evidence="1">Fresh leaf tissue</tissue>
    </source>
</reference>
<protein>
    <submittedName>
        <fullName evidence="1">Uncharacterized protein</fullName>
    </submittedName>
</protein>
<sequence>MAAVITMRHSLKHLKGIIHLEKKIKSDQYDKGGRQRRETIALGVQVRLAGALDGCRRHGALEDVVELGAEASDDGLILADEAATCLALDGHLTEALLQLYRVPVSGVKLCLLLPQTVCCERHRCMHQRLALPLLGLL</sequence>
<keyword evidence="2" id="KW-1185">Reference proteome</keyword>
<dbReference type="Proteomes" id="UP000729402">
    <property type="component" value="Unassembled WGS sequence"/>
</dbReference>
<organism evidence="1 2">
    <name type="scientific">Zizania palustris</name>
    <name type="common">Northern wild rice</name>
    <dbReference type="NCBI Taxonomy" id="103762"/>
    <lineage>
        <taxon>Eukaryota</taxon>
        <taxon>Viridiplantae</taxon>
        <taxon>Streptophyta</taxon>
        <taxon>Embryophyta</taxon>
        <taxon>Tracheophyta</taxon>
        <taxon>Spermatophyta</taxon>
        <taxon>Magnoliopsida</taxon>
        <taxon>Liliopsida</taxon>
        <taxon>Poales</taxon>
        <taxon>Poaceae</taxon>
        <taxon>BOP clade</taxon>
        <taxon>Oryzoideae</taxon>
        <taxon>Oryzeae</taxon>
        <taxon>Zizaniinae</taxon>
        <taxon>Zizania</taxon>
    </lineage>
</organism>
<comment type="caution">
    <text evidence="1">The sequence shown here is derived from an EMBL/GenBank/DDBJ whole genome shotgun (WGS) entry which is preliminary data.</text>
</comment>
<dbReference type="AlphaFoldDB" id="A0A8J5SB23"/>
<gene>
    <name evidence="1" type="ORF">GUJ93_ZPchr0003g17326</name>
</gene>
<proteinExistence type="predicted"/>
<dbReference type="EMBL" id="JAAALK010000286">
    <property type="protein sequence ID" value="KAG8061973.1"/>
    <property type="molecule type" value="Genomic_DNA"/>
</dbReference>
<accession>A0A8J5SB23</accession>
<evidence type="ECO:0000313" key="1">
    <source>
        <dbReference type="EMBL" id="KAG8061973.1"/>
    </source>
</evidence>